<dbReference type="InterPro" id="IPR051458">
    <property type="entry name" value="Cyt/Met_Dipeptidase"/>
</dbReference>
<evidence type="ECO:0000256" key="2">
    <source>
        <dbReference type="ARBA" id="ARBA00022723"/>
    </source>
</evidence>
<keyword evidence="6" id="KW-1185">Reference proteome</keyword>
<gene>
    <name evidence="5" type="ORF">HH1059_02850</name>
</gene>
<proteinExistence type="predicted"/>
<dbReference type="AlphaFoldDB" id="A0A110B505"/>
<feature type="domain" description="Peptidase M20 dimerisation" evidence="4">
    <location>
        <begin position="287"/>
        <end position="445"/>
    </location>
</feature>
<reference evidence="5" key="1">
    <citation type="submission" date="2016-02" db="EMBL/GenBank/DDBJ databases">
        <title>Halorhodospira halochloris DSM-1059 complete genome, version 2.</title>
        <authorList>
            <person name="Tsukatani Y."/>
        </authorList>
    </citation>
    <scope>NUCLEOTIDE SEQUENCE</scope>
    <source>
        <strain evidence="5">DSM 1059</strain>
    </source>
</reference>
<dbReference type="RefSeq" id="WP_231901985.1">
    <property type="nucleotide sequence ID" value="NZ_AP017372.2"/>
</dbReference>
<dbReference type="KEGG" id="hhk:HH1059_02850"/>
<name>A0A110B505_HALHR</name>
<evidence type="ECO:0000259" key="4">
    <source>
        <dbReference type="Pfam" id="PF07687"/>
    </source>
</evidence>
<dbReference type="Proteomes" id="UP000218890">
    <property type="component" value="Chromosome"/>
</dbReference>
<dbReference type="GO" id="GO:0046872">
    <property type="term" value="F:metal ion binding"/>
    <property type="evidence" value="ECO:0007669"/>
    <property type="project" value="UniProtKB-KW"/>
</dbReference>
<dbReference type="SUPFAM" id="SSF53187">
    <property type="entry name" value="Zn-dependent exopeptidases"/>
    <property type="match status" value="1"/>
</dbReference>
<dbReference type="Pfam" id="PF07687">
    <property type="entry name" value="M20_dimer"/>
    <property type="match status" value="1"/>
</dbReference>
<evidence type="ECO:0000256" key="1">
    <source>
        <dbReference type="ARBA" id="ARBA00022670"/>
    </source>
</evidence>
<dbReference type="GO" id="GO:0006508">
    <property type="term" value="P:proteolysis"/>
    <property type="evidence" value="ECO:0007669"/>
    <property type="project" value="UniProtKB-KW"/>
</dbReference>
<dbReference type="PANTHER" id="PTHR43270">
    <property type="entry name" value="BETA-ALA-HIS DIPEPTIDASE"/>
    <property type="match status" value="1"/>
</dbReference>
<dbReference type="Pfam" id="PF01546">
    <property type="entry name" value="Peptidase_M20"/>
    <property type="match status" value="1"/>
</dbReference>
<evidence type="ECO:0000256" key="3">
    <source>
        <dbReference type="ARBA" id="ARBA00022801"/>
    </source>
</evidence>
<keyword evidence="3" id="KW-0378">Hydrolase</keyword>
<keyword evidence="2" id="KW-0479">Metal-binding</keyword>
<evidence type="ECO:0000313" key="6">
    <source>
        <dbReference type="Proteomes" id="UP000218890"/>
    </source>
</evidence>
<dbReference type="GO" id="GO:0008233">
    <property type="term" value="F:peptidase activity"/>
    <property type="evidence" value="ECO:0007669"/>
    <property type="project" value="UniProtKB-KW"/>
</dbReference>
<dbReference type="Gene3D" id="3.40.630.10">
    <property type="entry name" value="Zn peptidases"/>
    <property type="match status" value="2"/>
</dbReference>
<dbReference type="InterPro" id="IPR011650">
    <property type="entry name" value="Peptidase_M20_dimer"/>
</dbReference>
<dbReference type="InterPro" id="IPR002933">
    <property type="entry name" value="Peptidase_M20"/>
</dbReference>
<sequence length="553" mass="57368">MSVALDLQRVEQLWDEYALPALKSFVEIPARSPHFDAKWQENGHLDAALELGKQFCLTHLPDAQAEIVRLPGRTPLLFVDVPATGGGATAGETAATGSAGAETAVASGATKGGASEVGEAPAGASTAGASTAGAATAGAATAGAATAGAATAGAATAGASTTGAATAGEAAPTALIYGHFDKQPENTGWSPGLDPWQPVVRDGKLYGRGAVDDGYSLFSAVIAIAALREEGQAHSRCVLVIETCEESGSFDLLAYLDELSERIGQPDLVICPDAGCGTYDRLWCTTSLRGMVSGTLRVDVLGEGVHSGDAGGVVPSSFRVLRALISRLEDEQSGKILPQHCNVAIPELRRQQAVHAGEVLGEITKDRFPFLEGVEAQSDDPAERILDRSWRAAVEVIGAEGLPPVEAAGNVLRPYTATKLALRLPPTADGHAVAQELERLFTVEPPANARVEFEVDAVANGWAAPQPSAWLTSALERAAQAYYGKEPVHMGEGGTIPFMSWLQERFPSADYVVTGVAGPGSNAHGPDEFLHLDAARRLTASMGEVVAGLAKSR</sequence>
<dbReference type="PANTHER" id="PTHR43270:SF4">
    <property type="entry name" value="CARNOSINE DIPEPTIDASE 2, ISOFORM A"/>
    <property type="match status" value="1"/>
</dbReference>
<dbReference type="EMBL" id="AP017372">
    <property type="protein sequence ID" value="BAU56963.1"/>
    <property type="molecule type" value="Genomic_DNA"/>
</dbReference>
<evidence type="ECO:0000313" key="5">
    <source>
        <dbReference type="EMBL" id="BAU56963.1"/>
    </source>
</evidence>
<dbReference type="Gene3D" id="3.30.70.360">
    <property type="match status" value="1"/>
</dbReference>
<protein>
    <submittedName>
        <fullName evidence="5">Acetylornithine deacetylase/Succinyl-diaminopimelate desuccinylase and related deacylases</fullName>
    </submittedName>
</protein>
<organism evidence="5 6">
    <name type="scientific">Halorhodospira halochloris</name>
    <name type="common">Ectothiorhodospira halochloris</name>
    <dbReference type="NCBI Taxonomy" id="1052"/>
    <lineage>
        <taxon>Bacteria</taxon>
        <taxon>Pseudomonadati</taxon>
        <taxon>Pseudomonadota</taxon>
        <taxon>Gammaproteobacteria</taxon>
        <taxon>Chromatiales</taxon>
        <taxon>Ectothiorhodospiraceae</taxon>
        <taxon>Halorhodospira</taxon>
    </lineage>
</organism>
<keyword evidence="1" id="KW-0645">Protease</keyword>
<accession>A0A110B505</accession>